<dbReference type="PROSITE" id="PS00893">
    <property type="entry name" value="NUDIX_BOX"/>
    <property type="match status" value="1"/>
</dbReference>
<dbReference type="PROSITE" id="PS51462">
    <property type="entry name" value="NUDIX"/>
    <property type="match status" value="1"/>
</dbReference>
<dbReference type="SUPFAM" id="SSF55811">
    <property type="entry name" value="Nudix"/>
    <property type="match status" value="1"/>
</dbReference>
<dbReference type="PANTHER" id="PTHR43046">
    <property type="entry name" value="GDP-MANNOSE MANNOSYL HYDROLASE"/>
    <property type="match status" value="1"/>
</dbReference>
<accession>A0A7W7K7Z3</accession>
<evidence type="ECO:0000313" key="5">
    <source>
        <dbReference type="Proteomes" id="UP000555448"/>
    </source>
</evidence>
<proteinExistence type="predicted"/>
<evidence type="ECO:0000256" key="1">
    <source>
        <dbReference type="ARBA" id="ARBA00001946"/>
    </source>
</evidence>
<name>A0A7W7K7Z3_9SPHN</name>
<protein>
    <submittedName>
        <fullName evidence="4">8-oxo-dGTP pyrophosphatase MutT (NUDIX family)</fullName>
    </submittedName>
</protein>
<sequence>MSVARILSLIPAPLHRRLYRLAYWARSTWWRTLKPTIHGCRIVALDERGRVLLIRQSYGSSQWVTPGGSVGRREDPVDTACRELTEETGCTLSNARKVAQLLERPMGAYNVVHVVVGRGSGTLRPDGREVDEAAWFSPDDLPADASRHIADGLAGWIAAYNSES</sequence>
<dbReference type="RefSeq" id="WP_184242560.1">
    <property type="nucleotide sequence ID" value="NZ_JACHLR010000002.1"/>
</dbReference>
<feature type="domain" description="Nudix hydrolase" evidence="3">
    <location>
        <begin position="35"/>
        <end position="158"/>
    </location>
</feature>
<keyword evidence="2" id="KW-0378">Hydrolase</keyword>
<evidence type="ECO:0000259" key="3">
    <source>
        <dbReference type="PROSITE" id="PS51462"/>
    </source>
</evidence>
<dbReference type="Gene3D" id="3.90.79.10">
    <property type="entry name" value="Nucleoside Triphosphate Pyrophosphohydrolase"/>
    <property type="match status" value="1"/>
</dbReference>
<keyword evidence="5" id="KW-1185">Reference proteome</keyword>
<evidence type="ECO:0000256" key="2">
    <source>
        <dbReference type="ARBA" id="ARBA00022801"/>
    </source>
</evidence>
<comment type="cofactor">
    <cofactor evidence="1">
        <name>Mg(2+)</name>
        <dbReference type="ChEBI" id="CHEBI:18420"/>
    </cofactor>
</comment>
<dbReference type="EMBL" id="JACHLR010000002">
    <property type="protein sequence ID" value="MBB4857263.1"/>
    <property type="molecule type" value="Genomic_DNA"/>
</dbReference>
<dbReference type="InterPro" id="IPR020084">
    <property type="entry name" value="NUDIX_hydrolase_CS"/>
</dbReference>
<reference evidence="4 5" key="1">
    <citation type="submission" date="2020-08" db="EMBL/GenBank/DDBJ databases">
        <title>Functional genomics of gut bacteria from endangered species of beetles.</title>
        <authorList>
            <person name="Carlos-Shanley C."/>
        </authorList>
    </citation>
    <scope>NUCLEOTIDE SEQUENCE [LARGE SCALE GENOMIC DNA]</scope>
    <source>
        <strain evidence="4 5">S00245</strain>
    </source>
</reference>
<dbReference type="InterPro" id="IPR000086">
    <property type="entry name" value="NUDIX_hydrolase_dom"/>
</dbReference>
<evidence type="ECO:0000313" key="4">
    <source>
        <dbReference type="EMBL" id="MBB4857263.1"/>
    </source>
</evidence>
<dbReference type="Proteomes" id="UP000555448">
    <property type="component" value="Unassembled WGS sequence"/>
</dbReference>
<dbReference type="GO" id="GO:0016787">
    <property type="term" value="F:hydrolase activity"/>
    <property type="evidence" value="ECO:0007669"/>
    <property type="project" value="UniProtKB-KW"/>
</dbReference>
<dbReference type="InterPro" id="IPR015797">
    <property type="entry name" value="NUDIX_hydrolase-like_dom_sf"/>
</dbReference>
<gene>
    <name evidence="4" type="ORF">HNO88_000570</name>
</gene>
<comment type="caution">
    <text evidence="4">The sequence shown here is derived from an EMBL/GenBank/DDBJ whole genome shotgun (WGS) entry which is preliminary data.</text>
</comment>
<dbReference type="Pfam" id="PF00293">
    <property type="entry name" value="NUDIX"/>
    <property type="match status" value="1"/>
</dbReference>
<dbReference type="CDD" id="cd02883">
    <property type="entry name" value="NUDIX_Hydrolase"/>
    <property type="match status" value="1"/>
</dbReference>
<dbReference type="PANTHER" id="PTHR43046:SF16">
    <property type="entry name" value="ADP-RIBOSE PYROPHOSPHATASE YJHB-RELATED"/>
    <property type="match status" value="1"/>
</dbReference>
<dbReference type="AlphaFoldDB" id="A0A7W7K7Z3"/>
<organism evidence="4 5">
    <name type="scientific">Novosphingobium chloroacetimidivorans</name>
    <dbReference type="NCBI Taxonomy" id="1428314"/>
    <lineage>
        <taxon>Bacteria</taxon>
        <taxon>Pseudomonadati</taxon>
        <taxon>Pseudomonadota</taxon>
        <taxon>Alphaproteobacteria</taxon>
        <taxon>Sphingomonadales</taxon>
        <taxon>Sphingomonadaceae</taxon>
        <taxon>Novosphingobium</taxon>
    </lineage>
</organism>